<feature type="region of interest" description="Disordered" evidence="1">
    <location>
        <begin position="63"/>
        <end position="86"/>
    </location>
</feature>
<keyword evidence="3" id="KW-1185">Reference proteome</keyword>
<protein>
    <submittedName>
        <fullName evidence="2">Uncharacterized protein</fullName>
    </submittedName>
</protein>
<feature type="compositionally biased region" description="Polar residues" evidence="1">
    <location>
        <begin position="75"/>
        <end position="86"/>
    </location>
</feature>
<evidence type="ECO:0000313" key="3">
    <source>
        <dbReference type="Proteomes" id="UP001367508"/>
    </source>
</evidence>
<dbReference type="EMBL" id="JAYMYQ010000001">
    <property type="protein sequence ID" value="KAK7361774.1"/>
    <property type="molecule type" value="Genomic_DNA"/>
</dbReference>
<evidence type="ECO:0000313" key="2">
    <source>
        <dbReference type="EMBL" id="KAK7361774.1"/>
    </source>
</evidence>
<gene>
    <name evidence="2" type="ORF">VNO77_03857</name>
</gene>
<dbReference type="Proteomes" id="UP001367508">
    <property type="component" value="Unassembled WGS sequence"/>
</dbReference>
<reference evidence="2 3" key="1">
    <citation type="submission" date="2024-01" db="EMBL/GenBank/DDBJ databases">
        <title>The genomes of 5 underutilized Papilionoideae crops provide insights into root nodulation and disease resistanc.</title>
        <authorList>
            <person name="Jiang F."/>
        </authorList>
    </citation>
    <scope>NUCLEOTIDE SEQUENCE [LARGE SCALE GENOMIC DNA]</scope>
    <source>
        <strain evidence="2">LVBAO_FW01</strain>
        <tissue evidence="2">Leaves</tissue>
    </source>
</reference>
<name>A0AAN9R8I8_CANGL</name>
<proteinExistence type="predicted"/>
<organism evidence="2 3">
    <name type="scientific">Canavalia gladiata</name>
    <name type="common">Sword bean</name>
    <name type="synonym">Dolichos gladiatus</name>
    <dbReference type="NCBI Taxonomy" id="3824"/>
    <lineage>
        <taxon>Eukaryota</taxon>
        <taxon>Viridiplantae</taxon>
        <taxon>Streptophyta</taxon>
        <taxon>Embryophyta</taxon>
        <taxon>Tracheophyta</taxon>
        <taxon>Spermatophyta</taxon>
        <taxon>Magnoliopsida</taxon>
        <taxon>eudicotyledons</taxon>
        <taxon>Gunneridae</taxon>
        <taxon>Pentapetalae</taxon>
        <taxon>rosids</taxon>
        <taxon>fabids</taxon>
        <taxon>Fabales</taxon>
        <taxon>Fabaceae</taxon>
        <taxon>Papilionoideae</taxon>
        <taxon>50 kb inversion clade</taxon>
        <taxon>NPAAA clade</taxon>
        <taxon>indigoferoid/millettioid clade</taxon>
        <taxon>Phaseoleae</taxon>
        <taxon>Canavalia</taxon>
    </lineage>
</organism>
<sequence>MIRGLTRAVMADHVARSLTRASGKWARAPLALLLACDVAIPGSSYKVPQLSVTCESNANIPKLPPQAIPAEPATIGSSHTSQTKLY</sequence>
<dbReference type="AlphaFoldDB" id="A0AAN9R8I8"/>
<evidence type="ECO:0000256" key="1">
    <source>
        <dbReference type="SAM" id="MobiDB-lite"/>
    </source>
</evidence>
<accession>A0AAN9R8I8</accession>
<comment type="caution">
    <text evidence="2">The sequence shown here is derived from an EMBL/GenBank/DDBJ whole genome shotgun (WGS) entry which is preliminary data.</text>
</comment>